<dbReference type="EMBL" id="CP114767">
    <property type="protein sequence ID" value="WBA42957.1"/>
    <property type="molecule type" value="Genomic_DNA"/>
</dbReference>
<evidence type="ECO:0000313" key="2">
    <source>
        <dbReference type="Proteomes" id="UP001211005"/>
    </source>
</evidence>
<dbReference type="RefSeq" id="WP_269561004.1">
    <property type="nucleotide sequence ID" value="NZ_CP114767.1"/>
</dbReference>
<dbReference type="Proteomes" id="UP001211005">
    <property type="component" value="Chromosome"/>
</dbReference>
<proteinExistence type="predicted"/>
<name>A0ABY7LSN7_9BACT</name>
<evidence type="ECO:0000313" key="1">
    <source>
        <dbReference type="EMBL" id="WBA42957.1"/>
    </source>
</evidence>
<reference evidence="1 2" key="1">
    <citation type="submission" date="2022-12" db="EMBL/GenBank/DDBJ databases">
        <title>Hymenobacter canadensis sp. nov. isolated from lake water of the Cambridge Bay, Canada.</title>
        <authorList>
            <person name="Kim W.H."/>
            <person name="Lee Y.M."/>
        </authorList>
    </citation>
    <scope>NUCLEOTIDE SEQUENCE [LARGE SCALE GENOMIC DNA]</scope>
    <source>
        <strain evidence="1 2">PAMC 29467</strain>
    </source>
</reference>
<keyword evidence="2" id="KW-1185">Reference proteome</keyword>
<protein>
    <submittedName>
        <fullName evidence="1">Uncharacterized protein</fullName>
    </submittedName>
</protein>
<gene>
    <name evidence="1" type="ORF">O3303_05185</name>
</gene>
<accession>A0ABY7LSN7</accession>
<organism evidence="1 2">
    <name type="scientific">Hymenobacter canadensis</name>
    <dbReference type="NCBI Taxonomy" id="2999067"/>
    <lineage>
        <taxon>Bacteria</taxon>
        <taxon>Pseudomonadati</taxon>
        <taxon>Bacteroidota</taxon>
        <taxon>Cytophagia</taxon>
        <taxon>Cytophagales</taxon>
        <taxon>Hymenobacteraceae</taxon>
        <taxon>Hymenobacter</taxon>
    </lineage>
</organism>
<sequence length="112" mass="12746">MLKLLPRLGMLRAGLRAAALNERWLLELESSVRDALEHVAPYRLVSATPQQVQQYFQLLEAYADDLEQHPLPVRQQLAREALLLCQTLAPVVQAWAVAGRRRLAKARIRRGI</sequence>